<reference evidence="2 3" key="1">
    <citation type="submission" date="2015-12" db="EMBL/GenBank/DDBJ databases">
        <title>Bacillus cereus Group isolate.</title>
        <authorList>
            <person name="Kovac J."/>
        </authorList>
    </citation>
    <scope>NUCLEOTIDE SEQUENCE [LARGE SCALE GENOMIC DNA]</scope>
    <source>
        <strain evidence="2 3">FSL K6-0073</strain>
    </source>
</reference>
<dbReference type="RefSeq" id="WP_061662571.1">
    <property type="nucleotide sequence ID" value="NZ_LOMO01000001.1"/>
</dbReference>
<evidence type="ECO:0000256" key="1">
    <source>
        <dbReference type="SAM" id="Coils"/>
    </source>
</evidence>
<sequence length="207" mass="24384">MMKKQFTMDENMDRLLDLLHKNKDEHGLDYQGIGEVVAVSNPLTGRSILVDVWGHDELSELKEQTRRIAIYEVFKDAKENQYGVVVEPEKLLYKASQPKRMMDWVVSELKDNQNRELIEKKIEKMDEYFELGCYDSLIENLSIEELNKVLERLEEECTDVAVVMDNKTYVVEIKTVDDEKDLHVLSADEYKRRYGVSEEDFNDKFDM</sequence>
<dbReference type="AlphaFoldDB" id="A0A9X0MK86"/>
<dbReference type="EMBL" id="LOMO01000001">
    <property type="protein sequence ID" value="KXY51234.1"/>
    <property type="molecule type" value="Genomic_DNA"/>
</dbReference>
<proteinExistence type="predicted"/>
<protein>
    <submittedName>
        <fullName evidence="2">Uncharacterized protein</fullName>
    </submittedName>
</protein>
<evidence type="ECO:0000313" key="2">
    <source>
        <dbReference type="EMBL" id="KXY51234.1"/>
    </source>
</evidence>
<accession>A0A9X0MK86</accession>
<dbReference type="Proteomes" id="UP000075476">
    <property type="component" value="Unassembled WGS sequence"/>
</dbReference>
<keyword evidence="1" id="KW-0175">Coiled coil</keyword>
<gene>
    <name evidence="2" type="ORF">AT268_32605</name>
</gene>
<organism evidence="2 3">
    <name type="scientific">Bacillus cereus</name>
    <dbReference type="NCBI Taxonomy" id="1396"/>
    <lineage>
        <taxon>Bacteria</taxon>
        <taxon>Bacillati</taxon>
        <taxon>Bacillota</taxon>
        <taxon>Bacilli</taxon>
        <taxon>Bacillales</taxon>
        <taxon>Bacillaceae</taxon>
        <taxon>Bacillus</taxon>
        <taxon>Bacillus cereus group</taxon>
    </lineage>
</organism>
<comment type="caution">
    <text evidence="2">The sequence shown here is derived from an EMBL/GenBank/DDBJ whole genome shotgun (WGS) entry which is preliminary data.</text>
</comment>
<feature type="coiled-coil region" evidence="1">
    <location>
        <begin position="136"/>
        <end position="163"/>
    </location>
</feature>
<evidence type="ECO:0000313" key="3">
    <source>
        <dbReference type="Proteomes" id="UP000075476"/>
    </source>
</evidence>
<name>A0A9X0MK86_BACCE</name>